<dbReference type="GO" id="GO:0008270">
    <property type="term" value="F:zinc ion binding"/>
    <property type="evidence" value="ECO:0007669"/>
    <property type="project" value="InterPro"/>
</dbReference>
<dbReference type="InterPro" id="IPR052073">
    <property type="entry name" value="Amide_Lactam_Regulators"/>
</dbReference>
<dbReference type="STRING" id="2070753.A0A3A2ZY10"/>
<dbReference type="GO" id="GO:0006351">
    <property type="term" value="P:DNA-templated transcription"/>
    <property type="evidence" value="ECO:0007669"/>
    <property type="project" value="InterPro"/>
</dbReference>
<evidence type="ECO:0000256" key="4">
    <source>
        <dbReference type="ARBA" id="ARBA00023163"/>
    </source>
</evidence>
<evidence type="ECO:0000256" key="3">
    <source>
        <dbReference type="ARBA" id="ARBA00023125"/>
    </source>
</evidence>
<evidence type="ECO:0000259" key="7">
    <source>
        <dbReference type="SMART" id="SM00906"/>
    </source>
</evidence>
<accession>A0A3A2ZY10</accession>
<dbReference type="PANTHER" id="PTHR47171">
    <property type="entry name" value="FARA-RELATED"/>
    <property type="match status" value="1"/>
</dbReference>
<dbReference type="SMART" id="SM00906">
    <property type="entry name" value="Fungal_trans"/>
    <property type="match status" value="1"/>
</dbReference>
<organism evidence="8 9">
    <name type="scientific">Aspergillus sclerotialis</name>
    <dbReference type="NCBI Taxonomy" id="2070753"/>
    <lineage>
        <taxon>Eukaryota</taxon>
        <taxon>Fungi</taxon>
        <taxon>Dikarya</taxon>
        <taxon>Ascomycota</taxon>
        <taxon>Pezizomycotina</taxon>
        <taxon>Eurotiomycetes</taxon>
        <taxon>Eurotiomycetidae</taxon>
        <taxon>Eurotiales</taxon>
        <taxon>Aspergillaceae</taxon>
        <taxon>Aspergillus</taxon>
        <taxon>Aspergillus subgen. Polypaecilum</taxon>
    </lineage>
</organism>
<evidence type="ECO:0000313" key="8">
    <source>
        <dbReference type="EMBL" id="RJE27620.1"/>
    </source>
</evidence>
<keyword evidence="2" id="KW-0805">Transcription regulation</keyword>
<evidence type="ECO:0000256" key="1">
    <source>
        <dbReference type="ARBA" id="ARBA00022833"/>
    </source>
</evidence>
<keyword evidence="4" id="KW-0804">Transcription</keyword>
<protein>
    <recommendedName>
        <fullName evidence="7">Xylanolytic transcriptional activator regulatory domain-containing protein</fullName>
    </recommendedName>
</protein>
<keyword evidence="9" id="KW-1185">Reference proteome</keyword>
<dbReference type="OrthoDB" id="10031947at2759"/>
<feature type="domain" description="Xylanolytic transcriptional activator regulatory" evidence="7">
    <location>
        <begin position="352"/>
        <end position="421"/>
    </location>
</feature>
<evidence type="ECO:0000256" key="2">
    <source>
        <dbReference type="ARBA" id="ARBA00023015"/>
    </source>
</evidence>
<dbReference type="Pfam" id="PF04082">
    <property type="entry name" value="Fungal_trans"/>
    <property type="match status" value="1"/>
</dbReference>
<gene>
    <name evidence="8" type="ORF">PHISCL_00045</name>
</gene>
<reference evidence="9" key="1">
    <citation type="submission" date="2017-02" db="EMBL/GenBank/DDBJ databases">
        <authorList>
            <person name="Tafer H."/>
            <person name="Lopandic K."/>
        </authorList>
    </citation>
    <scope>NUCLEOTIDE SEQUENCE [LARGE SCALE GENOMIC DNA]</scope>
    <source>
        <strain evidence="9">CBS 366.77</strain>
    </source>
</reference>
<dbReference type="PANTHER" id="PTHR47171:SF6">
    <property type="entry name" value="SPECIFIC TRANSCRIPTION FACTOR, PUTATIVE (AFU_ORTHOLOGUE AFUA_2G06130)-RELATED"/>
    <property type="match status" value="1"/>
</dbReference>
<dbReference type="CDD" id="cd12148">
    <property type="entry name" value="fungal_TF_MHR"/>
    <property type="match status" value="1"/>
</dbReference>
<dbReference type="AlphaFoldDB" id="A0A3A2ZY10"/>
<dbReference type="EMBL" id="MVGC01000001">
    <property type="protein sequence ID" value="RJE27620.1"/>
    <property type="molecule type" value="Genomic_DNA"/>
</dbReference>
<evidence type="ECO:0000313" key="9">
    <source>
        <dbReference type="Proteomes" id="UP000266188"/>
    </source>
</evidence>
<sequence length="478" mass="53470">MEWRLNKLVRLPRSLDSCSQTISTKPIKITHALVITAEFQGSNGQILAKVNENIPFRVYMTPDTIGEDAVVYGQDIQSLQERGSPPPPYGNHKRCFHNRSDFPEPSTPAGFHSPIPEAGEKSVGSGIQGSILPSPGASDRQNQNTLSPLEAEQQQVALQNALDTSTARERSPVKEPEAHRFVCDSNPVAAFLDDRQSRLRKGQDRRGDVGTWVHDDRVTSESDGQQNQFPIHALLPPKQNQMKLVDIYFRRIHPVLPLVDEDATLSQFTSGTLSIPLLQSICLVASKDRNAAPLLYLGSGRALLPLEKFSHLIYKNILENIPRREERQRITTIQILALLSLHEWGPYGSEDSSSCLARAIHHAQTIGLHLRKPDREPGSSLDALFWCLWCLDRWNAAIHGRPVIIHGRDIGQEVADVVPSFKPPFRISLPLARQLSQVIDCYRPIVDKSFNQDIELSTFEEIIENSNSWGTNPELLGK</sequence>
<comment type="caution">
    <text evidence="8">The sequence shown here is derived from an EMBL/GenBank/DDBJ whole genome shotgun (WGS) entry which is preliminary data.</text>
</comment>
<keyword evidence="3" id="KW-0238">DNA-binding</keyword>
<name>A0A3A2ZY10_9EURO</name>
<dbReference type="InterPro" id="IPR007219">
    <property type="entry name" value="XnlR_reg_dom"/>
</dbReference>
<feature type="region of interest" description="Disordered" evidence="6">
    <location>
        <begin position="79"/>
        <end position="147"/>
    </location>
</feature>
<proteinExistence type="predicted"/>
<dbReference type="Proteomes" id="UP000266188">
    <property type="component" value="Unassembled WGS sequence"/>
</dbReference>
<dbReference type="GO" id="GO:0003677">
    <property type="term" value="F:DNA binding"/>
    <property type="evidence" value="ECO:0007669"/>
    <property type="project" value="UniProtKB-KW"/>
</dbReference>
<evidence type="ECO:0000256" key="5">
    <source>
        <dbReference type="ARBA" id="ARBA00023242"/>
    </source>
</evidence>
<keyword evidence="5" id="KW-0539">Nucleus</keyword>
<evidence type="ECO:0000256" key="6">
    <source>
        <dbReference type="SAM" id="MobiDB-lite"/>
    </source>
</evidence>
<keyword evidence="1" id="KW-0862">Zinc</keyword>